<dbReference type="Proteomes" id="UP000030678">
    <property type="component" value="Unassembled WGS sequence"/>
</dbReference>
<proteinExistence type="predicted"/>
<dbReference type="EMBL" id="KI635851">
    <property type="protein sequence ID" value="ETI26609.1"/>
    <property type="molecule type" value="Genomic_DNA"/>
</dbReference>
<dbReference type="AlphaFoldDB" id="V9DI74"/>
<protein>
    <submittedName>
        <fullName evidence="1">Uncharacterized protein</fullName>
    </submittedName>
</protein>
<dbReference type="GeneID" id="19988916"/>
<dbReference type="OrthoDB" id="5424338at2759"/>
<accession>V9DI74</accession>
<sequence>MPRNVNTAPLARLDGNRFHTMEADVEFYREDDDGNIRPQNAWVSVGADRYNNHLGSGARVALALTEVCCKNGLGKVFVFNLHPRPANNIQAHKALKAVPELFYLPYVWAEGERAKWERLKP</sequence>
<gene>
    <name evidence="1" type="ORF">G647_10423</name>
</gene>
<dbReference type="RefSeq" id="XP_008724636.1">
    <property type="nucleotide sequence ID" value="XM_008726414.1"/>
</dbReference>
<name>V9DI74_9EURO</name>
<reference evidence="1" key="1">
    <citation type="submission" date="2013-03" db="EMBL/GenBank/DDBJ databases">
        <title>The Genome Sequence of Cladophialophora carrionii CBS 160.54.</title>
        <authorList>
            <consortium name="The Broad Institute Genomics Platform"/>
            <person name="Cuomo C."/>
            <person name="de Hoog S."/>
            <person name="Gorbushina A."/>
            <person name="Walker B."/>
            <person name="Young S.K."/>
            <person name="Zeng Q."/>
            <person name="Gargeya S."/>
            <person name="Fitzgerald M."/>
            <person name="Haas B."/>
            <person name="Abouelleil A."/>
            <person name="Allen A.W."/>
            <person name="Alvarado L."/>
            <person name="Arachchi H.M."/>
            <person name="Berlin A.M."/>
            <person name="Chapman S.B."/>
            <person name="Gainer-Dewar J."/>
            <person name="Goldberg J."/>
            <person name="Griggs A."/>
            <person name="Gujja S."/>
            <person name="Hansen M."/>
            <person name="Howarth C."/>
            <person name="Imamovic A."/>
            <person name="Ireland A."/>
            <person name="Larimer J."/>
            <person name="McCowan C."/>
            <person name="Murphy C."/>
            <person name="Pearson M."/>
            <person name="Poon T.W."/>
            <person name="Priest M."/>
            <person name="Roberts A."/>
            <person name="Saif S."/>
            <person name="Shea T."/>
            <person name="Sisk P."/>
            <person name="Sykes S."/>
            <person name="Wortman J."/>
            <person name="Nusbaum C."/>
            <person name="Birren B."/>
        </authorList>
    </citation>
    <scope>NUCLEOTIDE SEQUENCE [LARGE SCALE GENOMIC DNA]</scope>
    <source>
        <strain evidence="1">CBS 160.54</strain>
    </source>
</reference>
<evidence type="ECO:0000313" key="1">
    <source>
        <dbReference type="EMBL" id="ETI26609.1"/>
    </source>
</evidence>
<dbReference type="VEuPathDB" id="FungiDB:G647_10423"/>
<organism evidence="1">
    <name type="scientific">Cladophialophora carrionii CBS 160.54</name>
    <dbReference type="NCBI Taxonomy" id="1279043"/>
    <lineage>
        <taxon>Eukaryota</taxon>
        <taxon>Fungi</taxon>
        <taxon>Dikarya</taxon>
        <taxon>Ascomycota</taxon>
        <taxon>Pezizomycotina</taxon>
        <taxon>Eurotiomycetes</taxon>
        <taxon>Chaetothyriomycetidae</taxon>
        <taxon>Chaetothyriales</taxon>
        <taxon>Herpotrichiellaceae</taxon>
        <taxon>Cladophialophora</taxon>
    </lineage>
</organism>
<dbReference type="HOGENOM" id="CLU_2037811_0_0_1"/>